<organism evidence="1 2">
    <name type="scientific">Brachybacterium fresconis</name>
    <dbReference type="NCBI Taxonomy" id="173363"/>
    <lineage>
        <taxon>Bacteria</taxon>
        <taxon>Bacillati</taxon>
        <taxon>Actinomycetota</taxon>
        <taxon>Actinomycetes</taxon>
        <taxon>Micrococcales</taxon>
        <taxon>Dermabacteraceae</taxon>
        <taxon>Brachybacterium</taxon>
    </lineage>
</organism>
<dbReference type="EMBL" id="JAGIOC010000001">
    <property type="protein sequence ID" value="MBP2407359.1"/>
    <property type="molecule type" value="Genomic_DNA"/>
</dbReference>
<name>A0ABS4YF56_9MICO</name>
<proteinExistence type="predicted"/>
<sequence>MGPNQVTASDELAEELVELDITNLVAATGDEGVDAEQLSTQDQMRYAELRAHYNQLVDDFLAETISATLIEVVERQVVTGGSEKFSIEKVVDESMAKLESTLGPPLDREAARNEIRAYIEEVHGLPRAGSAGPRQES</sequence>
<evidence type="ECO:0000313" key="2">
    <source>
        <dbReference type="Proteomes" id="UP000698222"/>
    </source>
</evidence>
<protein>
    <submittedName>
        <fullName evidence="1">Uncharacterized protein YaaR (DUF327 family)</fullName>
    </submittedName>
</protein>
<reference evidence="1 2" key="1">
    <citation type="submission" date="2021-03" db="EMBL/GenBank/DDBJ databases">
        <title>Sequencing the genomes of 1000 actinobacteria strains.</title>
        <authorList>
            <person name="Klenk H.-P."/>
        </authorList>
    </citation>
    <scope>NUCLEOTIDE SEQUENCE [LARGE SCALE GENOMIC DNA]</scope>
    <source>
        <strain evidence="1 2">DSM 14564</strain>
    </source>
</reference>
<keyword evidence="2" id="KW-1185">Reference proteome</keyword>
<evidence type="ECO:0000313" key="1">
    <source>
        <dbReference type="EMBL" id="MBP2407359.1"/>
    </source>
</evidence>
<comment type="caution">
    <text evidence="1">The sequence shown here is derived from an EMBL/GenBank/DDBJ whole genome shotgun (WGS) entry which is preliminary data.</text>
</comment>
<dbReference type="RefSeq" id="WP_209886424.1">
    <property type="nucleotide sequence ID" value="NZ_BAAAJV010000009.1"/>
</dbReference>
<dbReference type="Proteomes" id="UP000698222">
    <property type="component" value="Unassembled WGS sequence"/>
</dbReference>
<gene>
    <name evidence="1" type="ORF">JOF44_000262</name>
</gene>
<accession>A0ABS4YF56</accession>